<protein>
    <submittedName>
        <fullName evidence="2">Transcriptional regulator</fullName>
    </submittedName>
</protein>
<evidence type="ECO:0000313" key="3">
    <source>
        <dbReference type="Proteomes" id="UP000441585"/>
    </source>
</evidence>
<organism evidence="2 3">
    <name type="scientific">Metabacillus idriensis</name>
    <dbReference type="NCBI Taxonomy" id="324768"/>
    <lineage>
        <taxon>Bacteria</taxon>
        <taxon>Bacillati</taxon>
        <taxon>Bacillota</taxon>
        <taxon>Bacilli</taxon>
        <taxon>Bacillales</taxon>
        <taxon>Bacillaceae</taxon>
        <taxon>Metabacillus</taxon>
    </lineage>
</organism>
<evidence type="ECO:0000313" key="2">
    <source>
        <dbReference type="EMBL" id="MRX54022.1"/>
    </source>
</evidence>
<evidence type="ECO:0000259" key="1">
    <source>
        <dbReference type="Pfam" id="PF09648"/>
    </source>
</evidence>
<proteinExistence type="predicted"/>
<keyword evidence="3" id="KW-1185">Reference proteome</keyword>
<dbReference type="InterPro" id="IPR018604">
    <property type="entry name" value="YycI-like"/>
</dbReference>
<name>A0A6I2M9P2_9BACI</name>
<dbReference type="EMBL" id="WKKF01000002">
    <property type="protein sequence ID" value="MRX54022.1"/>
    <property type="molecule type" value="Genomic_DNA"/>
</dbReference>
<dbReference type="AlphaFoldDB" id="A0A6I2M9P2"/>
<dbReference type="Pfam" id="PF09648">
    <property type="entry name" value="YycI"/>
    <property type="match status" value="1"/>
</dbReference>
<accession>A0A6I2M9P2</accession>
<gene>
    <name evidence="2" type="ORF">GJU41_08555</name>
</gene>
<feature type="domain" description="Regulatory protein YycH-like" evidence="1">
    <location>
        <begin position="44"/>
        <end position="263"/>
    </location>
</feature>
<comment type="caution">
    <text evidence="2">The sequence shown here is derived from an EMBL/GenBank/DDBJ whole genome shotgun (WGS) entry which is preliminary data.</text>
</comment>
<sequence length="276" mass="31777">MIRLEVTAMDWSKTKSIFILAFLVLNTFLAIQYFNIIITNSRYDVIQKATVEEQLAAEGITYGELPKGNEKGAYITAESKVFSEEELKALSNQEILNVDHNFTGLKAEFEKPIGLPETNTQSKLNQIVRENILYGDQYALWKTDKVKNTIVYIQTYNDRMVFQDLSTDQNIGMLTLYLNDKNQIVSYEQTMLENIEDLEERQDTLPALKALEALYNKNDLKPNSKVTEVQFGYYTPFPLSGEQILAPTWHIVVNEKEDYYVNALEGQVIRSNEKLE</sequence>
<dbReference type="Gene3D" id="2.40.128.690">
    <property type="entry name" value="YycH protein, domain 3-like"/>
    <property type="match status" value="1"/>
</dbReference>
<dbReference type="GO" id="GO:0016020">
    <property type="term" value="C:membrane"/>
    <property type="evidence" value="ECO:0007669"/>
    <property type="project" value="InterPro"/>
</dbReference>
<reference evidence="2 3" key="1">
    <citation type="submission" date="2019-11" db="EMBL/GenBank/DDBJ databases">
        <title>Bacillus idriensis genome.</title>
        <authorList>
            <person name="Konopka E.N."/>
            <person name="Newman J.D."/>
        </authorList>
    </citation>
    <scope>NUCLEOTIDE SEQUENCE [LARGE SCALE GENOMIC DNA]</scope>
    <source>
        <strain evidence="2 3">DSM 19097</strain>
    </source>
</reference>
<dbReference type="Proteomes" id="UP000441585">
    <property type="component" value="Unassembled WGS sequence"/>
</dbReference>